<feature type="signal peptide" evidence="1">
    <location>
        <begin position="1"/>
        <end position="29"/>
    </location>
</feature>
<dbReference type="Proteomes" id="UP000193685">
    <property type="component" value="Unassembled WGS sequence"/>
</dbReference>
<evidence type="ECO:0000256" key="1">
    <source>
        <dbReference type="SAM" id="SignalP"/>
    </source>
</evidence>
<proteinExistence type="predicted"/>
<evidence type="ECO:0000313" key="2">
    <source>
        <dbReference type="EMBL" id="ORY83750.1"/>
    </source>
</evidence>
<comment type="caution">
    <text evidence="2">The sequence shown here is derived from an EMBL/GenBank/DDBJ whole genome shotgun (WGS) entry which is preliminary data.</text>
</comment>
<dbReference type="RefSeq" id="XP_040726045.1">
    <property type="nucleotide sequence ID" value="XM_040869109.1"/>
</dbReference>
<dbReference type="GeneID" id="63785708"/>
<evidence type="ECO:0000313" key="3">
    <source>
        <dbReference type="Proteomes" id="UP000193685"/>
    </source>
</evidence>
<dbReference type="EMBL" id="MCFI01000007">
    <property type="protein sequence ID" value="ORY83750.1"/>
    <property type="molecule type" value="Genomic_DNA"/>
</dbReference>
<keyword evidence="1" id="KW-0732">Signal</keyword>
<organism evidence="2 3">
    <name type="scientific">Protomyces lactucae-debilis</name>
    <dbReference type="NCBI Taxonomy" id="2754530"/>
    <lineage>
        <taxon>Eukaryota</taxon>
        <taxon>Fungi</taxon>
        <taxon>Dikarya</taxon>
        <taxon>Ascomycota</taxon>
        <taxon>Taphrinomycotina</taxon>
        <taxon>Taphrinomycetes</taxon>
        <taxon>Taphrinales</taxon>
        <taxon>Protomycetaceae</taxon>
        <taxon>Protomyces</taxon>
    </lineage>
</organism>
<keyword evidence="3" id="KW-1185">Reference proteome</keyword>
<protein>
    <submittedName>
        <fullName evidence="2">Uncharacterized protein</fullName>
    </submittedName>
</protein>
<name>A0A1Y2FIG8_PROLT</name>
<accession>A0A1Y2FIG8</accession>
<dbReference type="OrthoDB" id="9981477at2759"/>
<reference evidence="2 3" key="1">
    <citation type="submission" date="2016-07" db="EMBL/GenBank/DDBJ databases">
        <title>Pervasive Adenine N6-methylation of Active Genes in Fungi.</title>
        <authorList>
            <consortium name="DOE Joint Genome Institute"/>
            <person name="Mondo S.J."/>
            <person name="Dannebaum R.O."/>
            <person name="Kuo R.C."/>
            <person name="Labutti K."/>
            <person name="Haridas S."/>
            <person name="Kuo A."/>
            <person name="Salamov A."/>
            <person name="Ahrendt S.R."/>
            <person name="Lipzen A."/>
            <person name="Sullivan W."/>
            <person name="Andreopoulos W.B."/>
            <person name="Clum A."/>
            <person name="Lindquist E."/>
            <person name="Daum C."/>
            <person name="Ramamoorthy G.K."/>
            <person name="Gryganskyi A."/>
            <person name="Culley D."/>
            <person name="Magnuson J.K."/>
            <person name="James T.Y."/>
            <person name="O'Malley M.A."/>
            <person name="Stajich J.E."/>
            <person name="Spatafora J.W."/>
            <person name="Visel A."/>
            <person name="Grigoriev I.V."/>
        </authorList>
    </citation>
    <scope>NUCLEOTIDE SEQUENCE [LARGE SCALE GENOMIC DNA]</scope>
    <source>
        <strain evidence="2 3">12-1054</strain>
    </source>
</reference>
<gene>
    <name evidence="2" type="ORF">BCR37DRAFT_378725</name>
</gene>
<feature type="chain" id="PRO_5012734166" evidence="1">
    <location>
        <begin position="30"/>
        <end position="435"/>
    </location>
</feature>
<dbReference type="AlphaFoldDB" id="A0A1Y2FIG8"/>
<sequence>MFSKQQVVIAGATATSLILFISLHSPSQAAVKNAAYSVHEKVTTSWKPTQEQPYCKWVFDRYESSPYEQEWLDLTNGGVNDQVCQVSAQPAHARKMYKIIERVVGLVNLDHSIQWPRIDTAAPEPAHVDDSLFSKFYYKRVCYNTKKHEFEPALGVGIQLIEPLFGLLRDPFDWWCGEDNLSKQSAGQPPGYVLKDGGQSKLHILPQGYAPYTYSLDGSSEHGWRQHGIPPWYKTLKPQKDGNLLTFSQPQVVHLDLGSSYFGGWTNMGSGERNAAASGQWFYDTYHARGQPFDRFTAVELEPLDPATAYKQVPEDLIGKYNLINIGLSMDKDKYNTMDLIRRTVNKEDFFVFKLDIDSAPIEMPIVNELLRDDPETGVSSLIDELMFEHHVKFKPMDGPWGLQHSTEEKEGNLASSYKLFRDLRAKGIRAHSWP</sequence>